<dbReference type="PANTHER" id="PTHR40055:SF1">
    <property type="entry name" value="TRANSCRIPTIONAL REGULATOR YGIV-RELATED"/>
    <property type="match status" value="1"/>
</dbReference>
<dbReference type="AlphaFoldDB" id="A0A4V2RS71"/>
<name>A0A4V2RS71_9GAMM</name>
<evidence type="ECO:0000256" key="2">
    <source>
        <dbReference type="ARBA" id="ARBA00023125"/>
    </source>
</evidence>
<dbReference type="SMART" id="SM00342">
    <property type="entry name" value="HTH_ARAC"/>
    <property type="match status" value="1"/>
</dbReference>
<dbReference type="GO" id="GO:0043565">
    <property type="term" value="F:sequence-specific DNA binding"/>
    <property type="evidence" value="ECO:0007669"/>
    <property type="project" value="InterPro"/>
</dbReference>
<dbReference type="SUPFAM" id="SSF55136">
    <property type="entry name" value="Probable bacterial effector-binding domain"/>
    <property type="match status" value="1"/>
</dbReference>
<keyword evidence="2" id="KW-0238">DNA-binding</keyword>
<accession>A0A4V2RS71</accession>
<feature type="domain" description="HTH araC/xylS-type" evidence="4">
    <location>
        <begin position="13"/>
        <end position="111"/>
    </location>
</feature>
<dbReference type="PRINTS" id="PR00032">
    <property type="entry name" value="HTHARAC"/>
</dbReference>
<reference evidence="5 6" key="1">
    <citation type="submission" date="2019-03" db="EMBL/GenBank/DDBJ databases">
        <title>Freshwater and sediment microbial communities from various areas in North America, analyzing microbe dynamics in response to fracking.</title>
        <authorList>
            <person name="Lamendella R."/>
        </authorList>
    </citation>
    <scope>NUCLEOTIDE SEQUENCE [LARGE SCALE GENOMIC DNA]</scope>
    <source>
        <strain evidence="5 6">74A</strain>
    </source>
</reference>
<keyword evidence="6" id="KW-1185">Reference proteome</keyword>
<dbReference type="PANTHER" id="PTHR40055">
    <property type="entry name" value="TRANSCRIPTIONAL REGULATOR YGIV-RELATED"/>
    <property type="match status" value="1"/>
</dbReference>
<keyword evidence="1" id="KW-0805">Transcription regulation</keyword>
<dbReference type="InterPro" id="IPR050908">
    <property type="entry name" value="SmbC-like"/>
</dbReference>
<dbReference type="InterPro" id="IPR009057">
    <property type="entry name" value="Homeodomain-like_sf"/>
</dbReference>
<evidence type="ECO:0000313" key="6">
    <source>
        <dbReference type="Proteomes" id="UP000294832"/>
    </source>
</evidence>
<dbReference type="PROSITE" id="PS01124">
    <property type="entry name" value="HTH_ARAC_FAMILY_2"/>
    <property type="match status" value="1"/>
</dbReference>
<gene>
    <name evidence="5" type="ORF">EDC91_11657</name>
</gene>
<evidence type="ECO:0000256" key="1">
    <source>
        <dbReference type="ARBA" id="ARBA00023015"/>
    </source>
</evidence>
<dbReference type="Pfam" id="PF06445">
    <property type="entry name" value="GyrI-like"/>
    <property type="match status" value="1"/>
</dbReference>
<proteinExistence type="predicted"/>
<dbReference type="RefSeq" id="WP_133039285.1">
    <property type="nucleotide sequence ID" value="NZ_SLWF01000016.1"/>
</dbReference>
<dbReference type="InterPro" id="IPR010499">
    <property type="entry name" value="AraC_E-bd"/>
</dbReference>
<keyword evidence="3" id="KW-0804">Transcription</keyword>
<evidence type="ECO:0000313" key="5">
    <source>
        <dbReference type="EMBL" id="TCN83077.1"/>
    </source>
</evidence>
<dbReference type="InterPro" id="IPR018060">
    <property type="entry name" value="HTH_AraC"/>
</dbReference>
<dbReference type="InterPro" id="IPR011256">
    <property type="entry name" value="Reg_factor_effector_dom_sf"/>
</dbReference>
<dbReference type="InterPro" id="IPR020449">
    <property type="entry name" value="Tscrpt_reg_AraC-type_HTH"/>
</dbReference>
<dbReference type="OrthoDB" id="282744at2"/>
<dbReference type="GO" id="GO:0003700">
    <property type="term" value="F:DNA-binding transcription factor activity"/>
    <property type="evidence" value="ECO:0007669"/>
    <property type="project" value="InterPro"/>
</dbReference>
<dbReference type="EMBL" id="SLWF01000016">
    <property type="protein sequence ID" value="TCN83077.1"/>
    <property type="molecule type" value="Genomic_DNA"/>
</dbReference>
<dbReference type="Gene3D" id="1.10.10.60">
    <property type="entry name" value="Homeodomain-like"/>
    <property type="match status" value="2"/>
</dbReference>
<sequence length="288" mass="32992">MKVLSERHQQSILRVCEYIQQHLDDELTAEQLSDIAACSRFHFHRVFMAFMGLSTTRYIQLAKLRRASFRLAFEQHKIIDIALEAGFSSSEAFTRAFKSSFVQTPSQFRNQPNWQHWHRVLQLPSIPREEMILKVKIVDFPATHIAYVQHCGAPQQVLDSAAKFIAWRKQTGLSPIASSETFGIPYSDPNTVAPEDFRMDICGTIKASAIPDNEFGVIAGVIPGGRCAVARHYGSHDTIGNTVYQLYREWLPDSGEELRDFPCFFHWINFIHEVDECELLTDIYLPIK</sequence>
<organism evidence="5 6">
    <name type="scientific">Shewanella fodinae</name>
    <dbReference type="NCBI Taxonomy" id="552357"/>
    <lineage>
        <taxon>Bacteria</taxon>
        <taxon>Pseudomonadati</taxon>
        <taxon>Pseudomonadota</taxon>
        <taxon>Gammaproteobacteria</taxon>
        <taxon>Alteromonadales</taxon>
        <taxon>Shewanellaceae</taxon>
        <taxon>Shewanella</taxon>
    </lineage>
</organism>
<protein>
    <submittedName>
        <fullName evidence="5">AraC family transcriptional regulator</fullName>
    </submittedName>
</protein>
<dbReference type="Proteomes" id="UP000294832">
    <property type="component" value="Unassembled WGS sequence"/>
</dbReference>
<evidence type="ECO:0000259" key="4">
    <source>
        <dbReference type="PROSITE" id="PS01124"/>
    </source>
</evidence>
<dbReference type="Gene3D" id="3.20.80.10">
    <property type="entry name" value="Regulatory factor, effector binding domain"/>
    <property type="match status" value="1"/>
</dbReference>
<dbReference type="Pfam" id="PF12833">
    <property type="entry name" value="HTH_18"/>
    <property type="match status" value="1"/>
</dbReference>
<dbReference type="SMART" id="SM00871">
    <property type="entry name" value="AraC_E_bind"/>
    <property type="match status" value="1"/>
</dbReference>
<evidence type="ECO:0000256" key="3">
    <source>
        <dbReference type="ARBA" id="ARBA00023163"/>
    </source>
</evidence>
<comment type="caution">
    <text evidence="5">The sequence shown here is derived from an EMBL/GenBank/DDBJ whole genome shotgun (WGS) entry which is preliminary data.</text>
</comment>
<dbReference type="SUPFAM" id="SSF46689">
    <property type="entry name" value="Homeodomain-like"/>
    <property type="match status" value="2"/>
</dbReference>
<dbReference type="InterPro" id="IPR029442">
    <property type="entry name" value="GyrI-like"/>
</dbReference>